<evidence type="ECO:0000256" key="1">
    <source>
        <dbReference type="ARBA" id="ARBA00007500"/>
    </source>
</evidence>
<dbReference type="InterPro" id="IPR038237">
    <property type="entry name" value="Ribosomal_eS4_central_sf"/>
</dbReference>
<protein>
    <recommendedName>
        <fullName evidence="6">40S ribosomal protein S4</fullName>
    </recommendedName>
</protein>
<dbReference type="Pfam" id="PF00900">
    <property type="entry name" value="Ribosomal_S4e"/>
    <property type="match status" value="2"/>
</dbReference>
<evidence type="ECO:0000259" key="7">
    <source>
        <dbReference type="Pfam" id="PF00900"/>
    </source>
</evidence>
<dbReference type="PROSITE" id="PS50889">
    <property type="entry name" value="S4"/>
    <property type="match status" value="1"/>
</dbReference>
<keyword evidence="11" id="KW-1185">Reference proteome</keyword>
<dbReference type="HAMAP" id="MF_00485">
    <property type="entry name" value="Ribosomal_eS4"/>
    <property type="match status" value="1"/>
</dbReference>
<dbReference type="InterPro" id="IPR013845">
    <property type="entry name" value="Ribosomal_eS4_central_region"/>
</dbReference>
<comment type="similarity">
    <text evidence="1 6">Belongs to the eukaryotic ribosomal protein eS4 family.</text>
</comment>
<dbReference type="InterPro" id="IPR036986">
    <property type="entry name" value="S4_RNA-bd_sf"/>
</dbReference>
<proteinExistence type="inferred from homology"/>
<dbReference type="Gene3D" id="3.10.290.10">
    <property type="entry name" value="RNA-binding S4 domain"/>
    <property type="match status" value="1"/>
</dbReference>
<evidence type="ECO:0000313" key="11">
    <source>
        <dbReference type="Proteomes" id="UP001439008"/>
    </source>
</evidence>
<dbReference type="PANTHER" id="PTHR11581:SF0">
    <property type="entry name" value="SMALL RIBOSOMAL SUBUNIT PROTEIN ES4"/>
    <property type="match status" value="1"/>
</dbReference>
<evidence type="ECO:0000256" key="4">
    <source>
        <dbReference type="ARBA" id="ARBA00022980"/>
    </source>
</evidence>
<dbReference type="Proteomes" id="UP001439008">
    <property type="component" value="Unassembled WGS sequence"/>
</dbReference>
<gene>
    <name evidence="10" type="primary">RPS4</name>
    <name evidence="10" type="ORF">MHBO_000923</name>
</gene>
<organism evidence="10 11">
    <name type="scientific">Bonamia ostreae</name>
    <dbReference type="NCBI Taxonomy" id="126728"/>
    <lineage>
        <taxon>Eukaryota</taxon>
        <taxon>Sar</taxon>
        <taxon>Rhizaria</taxon>
        <taxon>Endomyxa</taxon>
        <taxon>Ascetosporea</taxon>
        <taxon>Haplosporida</taxon>
        <taxon>Bonamia</taxon>
    </lineage>
</organism>
<dbReference type="GO" id="GO:0005840">
    <property type="term" value="C:ribosome"/>
    <property type="evidence" value="ECO:0007669"/>
    <property type="project" value="UniProtKB-KW"/>
</dbReference>
<dbReference type="InterPro" id="IPR018199">
    <property type="entry name" value="Ribosomal_eS4_N_CS"/>
</dbReference>
<evidence type="ECO:0000259" key="8">
    <source>
        <dbReference type="Pfam" id="PF08071"/>
    </source>
</evidence>
<evidence type="ECO:0000256" key="2">
    <source>
        <dbReference type="ARBA" id="ARBA00022730"/>
    </source>
</evidence>
<dbReference type="Gene3D" id="2.40.50.740">
    <property type="match status" value="1"/>
</dbReference>
<accession>A0ABV2AHY6</accession>
<dbReference type="PIRSF" id="PIRSF002116">
    <property type="entry name" value="Ribosomal_S4"/>
    <property type="match status" value="1"/>
</dbReference>
<sequence length="275" mass="31096">MGGCKKHLKRINAPKSWMLDKLGGIWAPKSSPGPHKLRESIPLCVVLSKKLKYSTTDHESKIIVKGGFIKIDRKVRSDKTFPLGMMDVVSIDSVGKHFRVLYDAKGRFILLPIDQKSSKFKLCRVKRVSKSRSTALSRRILGAHKSKNIPYLVTNDSRTIRYPNPEIKKNDTIKLNLETNQIEMFVKFNVGNKALITGGNNVGRIGVISKIERHLDSSDIIQLVDRKGETFATRLDNVFVIGEGTKSLISLPKRHGVRLSNIEERELREKRKATE</sequence>
<evidence type="ECO:0000256" key="5">
    <source>
        <dbReference type="ARBA" id="ARBA00023274"/>
    </source>
</evidence>
<dbReference type="InterPro" id="IPR000876">
    <property type="entry name" value="Ribosomal_eS4"/>
</dbReference>
<feature type="domain" description="Small ribosomal subunit protein eS4 N-terminal" evidence="8">
    <location>
        <begin position="3"/>
        <end position="38"/>
    </location>
</feature>
<comment type="caution">
    <text evidence="10">The sequence shown here is derived from an EMBL/GenBank/DDBJ whole genome shotgun (WGS) entry which is preliminary data.</text>
</comment>
<evidence type="ECO:0000256" key="3">
    <source>
        <dbReference type="ARBA" id="ARBA00022884"/>
    </source>
</evidence>
<dbReference type="Pfam" id="PF08071">
    <property type="entry name" value="RS4NT"/>
    <property type="match status" value="1"/>
</dbReference>
<dbReference type="InterPro" id="IPR032277">
    <property type="entry name" value="Ribosomal_eS4_C"/>
</dbReference>
<evidence type="ECO:0000313" key="10">
    <source>
        <dbReference type="EMBL" id="MES1919049.1"/>
    </source>
</evidence>
<dbReference type="Pfam" id="PF16121">
    <property type="entry name" value="40S_S4_C"/>
    <property type="match status" value="1"/>
</dbReference>
<dbReference type="Gene3D" id="2.30.30.30">
    <property type="match status" value="1"/>
</dbReference>
<feature type="domain" description="Small ribosomal subunit protein eS4 central region" evidence="7">
    <location>
        <begin position="146"/>
        <end position="182"/>
    </location>
</feature>
<dbReference type="InterPro" id="IPR014722">
    <property type="entry name" value="Rib_uL2_dom2"/>
</dbReference>
<dbReference type="EMBL" id="JBDODL010000186">
    <property type="protein sequence ID" value="MES1919049.1"/>
    <property type="molecule type" value="Genomic_DNA"/>
</dbReference>
<keyword evidence="3 6" id="KW-0694">RNA-binding</keyword>
<dbReference type="InterPro" id="IPR041982">
    <property type="entry name" value="Ribosomal_eS4_KOW"/>
</dbReference>
<feature type="domain" description="Small ribosomal subunit protein eS4 central region" evidence="7">
    <location>
        <begin position="95"/>
        <end position="128"/>
    </location>
</feature>
<keyword evidence="2 6" id="KW-0699">rRNA-binding</keyword>
<name>A0ABV2AHY6_9EUKA</name>
<feature type="domain" description="Small ribosomal subunit protein eS4 C-terminal" evidence="9">
    <location>
        <begin position="225"/>
        <end position="271"/>
    </location>
</feature>
<evidence type="ECO:0000256" key="6">
    <source>
        <dbReference type="PIRNR" id="PIRNR002116"/>
    </source>
</evidence>
<dbReference type="CDD" id="cd06087">
    <property type="entry name" value="KOW_RPS4"/>
    <property type="match status" value="1"/>
</dbReference>
<dbReference type="InterPro" id="IPR013843">
    <property type="entry name" value="Ribosomal_eS4_N"/>
</dbReference>
<reference evidence="10 11" key="1">
    <citation type="journal article" date="2024" name="BMC Biol.">
        <title>Comparative genomics of Ascetosporea gives new insight into the evolutionary basis for animal parasitism in Rhizaria.</title>
        <authorList>
            <person name="Hiltunen Thoren M."/>
            <person name="Onut-Brannstrom I."/>
            <person name="Alfjorden A."/>
            <person name="Peckova H."/>
            <person name="Swords F."/>
            <person name="Hooper C."/>
            <person name="Holzer A.S."/>
            <person name="Bass D."/>
            <person name="Burki F."/>
        </authorList>
    </citation>
    <scope>NUCLEOTIDE SEQUENCE [LARGE SCALE GENOMIC DNA]</scope>
    <source>
        <strain evidence="10">20-A016</strain>
    </source>
</reference>
<evidence type="ECO:0000259" key="9">
    <source>
        <dbReference type="Pfam" id="PF16121"/>
    </source>
</evidence>
<dbReference type="PROSITE" id="PS00528">
    <property type="entry name" value="RIBOSOMAL_S4E"/>
    <property type="match status" value="1"/>
</dbReference>
<keyword evidence="5 6" id="KW-0687">Ribonucleoprotein</keyword>
<keyword evidence="4 6" id="KW-0689">Ribosomal protein</keyword>
<dbReference type="PANTHER" id="PTHR11581">
    <property type="entry name" value="30S/40S RIBOSOMAL PROTEIN S4"/>
    <property type="match status" value="1"/>
</dbReference>